<dbReference type="PROSITE" id="PS51186">
    <property type="entry name" value="GNAT"/>
    <property type="match status" value="1"/>
</dbReference>
<evidence type="ECO:0000256" key="2">
    <source>
        <dbReference type="ARBA" id="ARBA00023315"/>
    </source>
</evidence>
<reference evidence="5 6" key="1">
    <citation type="submission" date="2024-09" db="EMBL/GenBank/DDBJ databases">
        <authorList>
            <person name="Sun Q."/>
            <person name="Mori K."/>
        </authorList>
    </citation>
    <scope>NUCLEOTIDE SEQUENCE [LARGE SCALE GENOMIC DNA]</scope>
    <source>
        <strain evidence="5 6">CECT 8286</strain>
    </source>
</reference>
<dbReference type="SUPFAM" id="SSF55729">
    <property type="entry name" value="Acyl-CoA N-acyltransferases (Nat)"/>
    <property type="match status" value="1"/>
</dbReference>
<keyword evidence="1 5" id="KW-0808">Transferase</keyword>
<dbReference type="EC" id="2.3.-.-" evidence="5"/>
<name>A0ABV5EZ61_9FLAO</name>
<dbReference type="Gene3D" id="3.40.630.30">
    <property type="match status" value="1"/>
</dbReference>
<keyword evidence="2 5" id="KW-0012">Acyltransferase</keyword>
<dbReference type="PANTHER" id="PTHR43792">
    <property type="entry name" value="GNAT FAMILY, PUTATIVE (AFU_ORTHOLOGUE AFUA_3G00765)-RELATED-RELATED"/>
    <property type="match status" value="1"/>
</dbReference>
<comment type="caution">
    <text evidence="5">The sequence shown here is derived from an EMBL/GenBank/DDBJ whole genome shotgun (WGS) entry which is preliminary data.</text>
</comment>
<dbReference type="RefSeq" id="WP_382381667.1">
    <property type="nucleotide sequence ID" value="NZ_JBHMEZ010000003.1"/>
</dbReference>
<evidence type="ECO:0000256" key="3">
    <source>
        <dbReference type="ARBA" id="ARBA00038502"/>
    </source>
</evidence>
<dbReference type="InterPro" id="IPR051531">
    <property type="entry name" value="N-acetyltransferase"/>
</dbReference>
<dbReference type="PANTHER" id="PTHR43792:SF8">
    <property type="entry name" value="[RIBOSOMAL PROTEIN US5]-ALANINE N-ACETYLTRANSFERASE"/>
    <property type="match status" value="1"/>
</dbReference>
<comment type="similarity">
    <text evidence="3">Belongs to the acetyltransferase family. RimJ subfamily.</text>
</comment>
<evidence type="ECO:0000313" key="5">
    <source>
        <dbReference type="EMBL" id="MFB9052483.1"/>
    </source>
</evidence>
<evidence type="ECO:0000259" key="4">
    <source>
        <dbReference type="PROSITE" id="PS51186"/>
    </source>
</evidence>
<dbReference type="Pfam" id="PF13302">
    <property type="entry name" value="Acetyltransf_3"/>
    <property type="match status" value="1"/>
</dbReference>
<dbReference type="InterPro" id="IPR016181">
    <property type="entry name" value="Acyl_CoA_acyltransferase"/>
</dbReference>
<keyword evidence="6" id="KW-1185">Reference proteome</keyword>
<dbReference type="Proteomes" id="UP001589605">
    <property type="component" value="Unassembled WGS sequence"/>
</dbReference>
<evidence type="ECO:0000313" key="6">
    <source>
        <dbReference type="Proteomes" id="UP001589605"/>
    </source>
</evidence>
<gene>
    <name evidence="5" type="ORF">ACFFVB_05265</name>
</gene>
<accession>A0ABV5EZ61</accession>
<dbReference type="EMBL" id="JBHMEZ010000003">
    <property type="protein sequence ID" value="MFB9052483.1"/>
    <property type="molecule type" value="Genomic_DNA"/>
</dbReference>
<protein>
    <submittedName>
        <fullName evidence="5">GNAT family N-acetyltransferase</fullName>
        <ecNumber evidence="5">2.3.-.-</ecNumber>
    </submittedName>
</protein>
<sequence length="184" mass="21315">MKSIEILTDRMRLRLIELSDLNAIHQLHTLPETDEFNALGIPKNSDETKRTIEPWIAENKRDSIKNYTFAIENRLDNTVLGLFGLKLGNEKYKRGEVWYKIHSDYWNKGYATEALKAVIQFGFENLKLHRIEAGCAVENIGSFKVLEKSGMQREGRLRQVLPLKSGWSDNFEYAILETDDRPTI</sequence>
<dbReference type="InterPro" id="IPR000182">
    <property type="entry name" value="GNAT_dom"/>
</dbReference>
<proteinExistence type="inferred from homology"/>
<feature type="domain" description="N-acetyltransferase" evidence="4">
    <location>
        <begin position="11"/>
        <end position="182"/>
    </location>
</feature>
<evidence type="ECO:0000256" key="1">
    <source>
        <dbReference type="ARBA" id="ARBA00022679"/>
    </source>
</evidence>
<dbReference type="GO" id="GO:0016746">
    <property type="term" value="F:acyltransferase activity"/>
    <property type="evidence" value="ECO:0007669"/>
    <property type="project" value="UniProtKB-KW"/>
</dbReference>
<organism evidence="5 6">
    <name type="scientific">Formosa undariae</name>
    <dbReference type="NCBI Taxonomy" id="1325436"/>
    <lineage>
        <taxon>Bacteria</taxon>
        <taxon>Pseudomonadati</taxon>
        <taxon>Bacteroidota</taxon>
        <taxon>Flavobacteriia</taxon>
        <taxon>Flavobacteriales</taxon>
        <taxon>Flavobacteriaceae</taxon>
        <taxon>Formosa</taxon>
    </lineage>
</organism>